<evidence type="ECO:0000256" key="1">
    <source>
        <dbReference type="PROSITE-ProRule" id="PRU00708"/>
    </source>
</evidence>
<feature type="repeat" description="PPR" evidence="1">
    <location>
        <begin position="382"/>
        <end position="412"/>
    </location>
</feature>
<dbReference type="PROSITE" id="PS51375">
    <property type="entry name" value="PPR"/>
    <property type="match status" value="10"/>
</dbReference>
<feature type="repeat" description="PPR" evidence="1">
    <location>
        <begin position="564"/>
        <end position="598"/>
    </location>
</feature>
<gene>
    <name evidence="3" type="ORF">POCTA_138.1.T0740269</name>
</gene>
<evidence type="ECO:0000313" key="4">
    <source>
        <dbReference type="Proteomes" id="UP000683925"/>
    </source>
</evidence>
<dbReference type="EMBL" id="CAJJDP010000073">
    <property type="protein sequence ID" value="CAD8180325.1"/>
    <property type="molecule type" value="Genomic_DNA"/>
</dbReference>
<evidence type="ECO:0000256" key="2">
    <source>
        <dbReference type="SAM" id="MobiDB-lite"/>
    </source>
</evidence>
<protein>
    <recommendedName>
        <fullName evidence="5">Pentatricopeptide repeat-containing protein</fullName>
    </recommendedName>
</protein>
<organism evidence="3 4">
    <name type="scientific">Paramecium octaurelia</name>
    <dbReference type="NCBI Taxonomy" id="43137"/>
    <lineage>
        <taxon>Eukaryota</taxon>
        <taxon>Sar</taxon>
        <taxon>Alveolata</taxon>
        <taxon>Ciliophora</taxon>
        <taxon>Intramacronucleata</taxon>
        <taxon>Oligohymenophorea</taxon>
        <taxon>Peniculida</taxon>
        <taxon>Parameciidae</taxon>
        <taxon>Paramecium</taxon>
    </lineage>
</organism>
<feature type="repeat" description="PPR" evidence="1">
    <location>
        <begin position="599"/>
        <end position="633"/>
    </location>
</feature>
<dbReference type="InterPro" id="IPR051114">
    <property type="entry name" value="Mito_RNA_Proc_CCM1"/>
</dbReference>
<dbReference type="AlphaFoldDB" id="A0A8S1VVZ5"/>
<dbReference type="GO" id="GO:0003729">
    <property type="term" value="F:mRNA binding"/>
    <property type="evidence" value="ECO:0007669"/>
    <property type="project" value="TreeGrafter"/>
</dbReference>
<dbReference type="Proteomes" id="UP000683925">
    <property type="component" value="Unassembled WGS sequence"/>
</dbReference>
<dbReference type="Pfam" id="PF01535">
    <property type="entry name" value="PPR"/>
    <property type="match status" value="1"/>
</dbReference>
<dbReference type="GO" id="GO:0007005">
    <property type="term" value="P:mitochondrion organization"/>
    <property type="evidence" value="ECO:0007669"/>
    <property type="project" value="TreeGrafter"/>
</dbReference>
<keyword evidence="4" id="KW-1185">Reference proteome</keyword>
<dbReference type="PANTHER" id="PTHR47934">
    <property type="entry name" value="PENTATRICOPEPTIDE REPEAT-CONTAINING PROTEIN PET309, MITOCHONDRIAL"/>
    <property type="match status" value="1"/>
</dbReference>
<dbReference type="GO" id="GO:0006396">
    <property type="term" value="P:RNA processing"/>
    <property type="evidence" value="ECO:0007669"/>
    <property type="project" value="TreeGrafter"/>
</dbReference>
<proteinExistence type="predicted"/>
<evidence type="ECO:0000313" key="3">
    <source>
        <dbReference type="EMBL" id="CAD8180325.1"/>
    </source>
</evidence>
<feature type="repeat" description="PPR" evidence="1">
    <location>
        <begin position="311"/>
        <end position="345"/>
    </location>
</feature>
<feature type="region of interest" description="Disordered" evidence="2">
    <location>
        <begin position="921"/>
        <end position="977"/>
    </location>
</feature>
<feature type="repeat" description="PPR" evidence="1">
    <location>
        <begin position="418"/>
        <end position="452"/>
    </location>
</feature>
<dbReference type="NCBIfam" id="TIGR00756">
    <property type="entry name" value="PPR"/>
    <property type="match status" value="9"/>
</dbReference>
<dbReference type="Pfam" id="PF13041">
    <property type="entry name" value="PPR_2"/>
    <property type="match status" value="5"/>
</dbReference>
<accession>A0A8S1VVZ5</accession>
<feature type="compositionally biased region" description="Polar residues" evidence="2">
    <location>
        <begin position="9"/>
        <end position="47"/>
    </location>
</feature>
<dbReference type="InterPro" id="IPR002885">
    <property type="entry name" value="PPR_rpt"/>
</dbReference>
<feature type="repeat" description="PPR" evidence="1">
    <location>
        <begin position="529"/>
        <end position="563"/>
    </location>
</feature>
<dbReference type="OrthoDB" id="185373at2759"/>
<dbReference type="GO" id="GO:0005739">
    <property type="term" value="C:mitochondrion"/>
    <property type="evidence" value="ECO:0007669"/>
    <property type="project" value="TreeGrafter"/>
</dbReference>
<feature type="repeat" description="PPR" evidence="1">
    <location>
        <begin position="453"/>
        <end position="483"/>
    </location>
</feature>
<feature type="repeat" description="PPR" evidence="1">
    <location>
        <begin position="705"/>
        <end position="739"/>
    </location>
</feature>
<feature type="compositionally biased region" description="Polar residues" evidence="2">
    <location>
        <begin position="967"/>
        <end position="977"/>
    </location>
</feature>
<feature type="repeat" description="PPR" evidence="1">
    <location>
        <begin position="670"/>
        <end position="704"/>
    </location>
</feature>
<comment type="caution">
    <text evidence="3">The sequence shown here is derived from an EMBL/GenBank/DDBJ whole genome shotgun (WGS) entry which is preliminary data.</text>
</comment>
<reference evidence="3" key="1">
    <citation type="submission" date="2021-01" db="EMBL/GenBank/DDBJ databases">
        <authorList>
            <consortium name="Genoscope - CEA"/>
            <person name="William W."/>
        </authorList>
    </citation>
    <scope>NUCLEOTIDE SEQUENCE</scope>
</reference>
<evidence type="ECO:0008006" key="5">
    <source>
        <dbReference type="Google" id="ProtNLM"/>
    </source>
</evidence>
<sequence length="977" mass="114011">MNKSDTIHNQENIDPNIIRNSSSQQKKIPRSSGQKTPWSANTGEISHSTNDDIEISCFQVGPVKTTQLSPNQAIVCQSRLEQYLTSNNVPDILSYLDEFEDLDWVKSNYITHIIEMIVKQEKEYLKQRIVGLTAILTSKNYLLTRQIIKMIFSVSSRIGAQEGYYALYEIDNLLEQMIQKEELQQYHQIQYFPLILYCYAHQLLYWGLVAECWDLLKFKLSKEINESIKDEFEKTAQKICDMLLRQLIELSNSNNHWVKMFNEVLNEGVINLHPSDIFFNKLIDYAFRKQQVTMAEFLLTFMRDNAKIQPTIVTINTMIDQYFKNNQKDKAWKTFEDLKLTSTKPDNFTYTTLINGLKNSDNMDLRLAFQLFEEYKQFNQPDQIIYNCLLDACINAGDLNRGFQLLNEMKQSQSIQLDEITYNTLIKGCGRKKRLNEAINLFEEMKQIGIKPNRISFNSLLDSCVKCNKMNVAWRYFEEMRKQYGIFPDNFTYSILVNGIKTNHSNRDELLRAISLLEQIQETGQFKPDEILYNSLIDACVKFNEIQKGMQLFKEMKNKSIEPSSVTYGILIKAYGKMNDLNGAFRMFEEMKQKKIPINDVTYGCLVDACVRNDRLDQALQFIEQMKSQNLPINTVLYTTIIKGFCKLNQTEEAMKYFNLMKQTQRTYPNLITYNSLLDGLVKNGLMNQADKLFQELVESTIKPDLITFSTLLKGHCRRGNMKRLNETVQTMLHYQINPDESLLQLILESCLNQQQYHNGVQIYDQFQHQIPQSTQLLLIIIRLHSQDKQLSSAIPLLNRLYQLLDESRIQHQQLETTINSLLIHPLDEQTYPIITKIVTLALKSDINVNNLDNLVSIDNSELMLLLQNTNQLPCTKLSQILNQLPVQDQQLCRAYISKNNKNDLKEPLNEQFGQVFLQCNSNGNNNQNKKTKPQERSSPFNNENKENVYHPKKQYNNYAKNDLNEYLNNKSYTKRR</sequence>
<feature type="region of interest" description="Disordered" evidence="2">
    <location>
        <begin position="1"/>
        <end position="47"/>
    </location>
</feature>
<dbReference type="PANTHER" id="PTHR47934:SF6">
    <property type="entry name" value="MITOCHONDRIAL GROUP I INTRON SPLICING FACTOR CCM1-RELATED"/>
    <property type="match status" value="1"/>
</dbReference>
<name>A0A8S1VVZ5_PAROT</name>
<feature type="repeat" description="PPR" evidence="1">
    <location>
        <begin position="634"/>
        <end position="664"/>
    </location>
</feature>